<dbReference type="SUPFAM" id="SSF51556">
    <property type="entry name" value="Metallo-dependent hydrolases"/>
    <property type="match status" value="1"/>
</dbReference>
<dbReference type="Gene3D" id="3.20.20.140">
    <property type="entry name" value="Metal-dependent hydrolases"/>
    <property type="match status" value="1"/>
</dbReference>
<dbReference type="GO" id="GO:0046872">
    <property type="term" value="F:metal ion binding"/>
    <property type="evidence" value="ECO:0007669"/>
    <property type="project" value="UniProtKB-KW"/>
</dbReference>
<dbReference type="InterPro" id="IPR006330">
    <property type="entry name" value="Ado/ade_deaminase"/>
</dbReference>
<dbReference type="GO" id="GO:0004000">
    <property type="term" value="F:adenosine deaminase activity"/>
    <property type="evidence" value="ECO:0007669"/>
    <property type="project" value="TreeGrafter"/>
</dbReference>
<evidence type="ECO:0000259" key="8">
    <source>
        <dbReference type="Pfam" id="PF00962"/>
    </source>
</evidence>
<dbReference type="GeneID" id="54581790"/>
<evidence type="ECO:0000256" key="1">
    <source>
        <dbReference type="ARBA" id="ARBA00001947"/>
    </source>
</evidence>
<evidence type="ECO:0000256" key="3">
    <source>
        <dbReference type="ARBA" id="ARBA00022723"/>
    </source>
</evidence>
<comment type="catalytic activity">
    <reaction evidence="7">
        <text>N(6)-methyl-AMP + H2O + H(+) = IMP + methylamine</text>
        <dbReference type="Rhea" id="RHEA:16001"/>
        <dbReference type="ChEBI" id="CHEBI:15377"/>
        <dbReference type="ChEBI" id="CHEBI:15378"/>
        <dbReference type="ChEBI" id="CHEBI:58053"/>
        <dbReference type="ChEBI" id="CHEBI:59338"/>
        <dbReference type="ChEBI" id="CHEBI:144842"/>
    </reaction>
    <physiologicalReaction direction="left-to-right" evidence="7">
        <dbReference type="Rhea" id="RHEA:16002"/>
    </physiologicalReaction>
</comment>
<keyword evidence="5" id="KW-0862">Zinc</keyword>
<comment type="similarity">
    <text evidence="2">Belongs to the metallo-dependent hydrolases superfamily. Adenosine and AMP deaminases family.</text>
</comment>
<proteinExistence type="inferred from homology"/>
<dbReference type="AlphaFoldDB" id="A0A6A6IPC4"/>
<sequence length="386" mass="43106">MPADAASVDIDYARRLPKVEVSCSPSSLLQLFARQPPRAHGLQSLPRTALLIRTHPQLHAHLTGSISRSCLHHIWERKTAEDPALHLADPLVAIPPEKVDYDIKTFFPLFSSYIYRLCNDLPSIEFSTKAVLCDFQTDGVAYLELRTTPRAIPEQNVSKDDYVRTIAELLMAHNEGEENTMRAFLILSVDRRNTAAEAEEVVDLALKHRSAGVVGVDLCGNPAKGDVRVFTNAFGRAKAAGLKITLHFAETEASATDQELETLLSWAPDRLGHVIHVKNKFRERIERECIGVELCLSCNVHAKLITGTFSDHHFGEWRHSHVPLALCTDDVGVFCSPLSQEYYLAATHFDLDRSQLKSLAERAIDSIFSGLDERSRLKTLFSNWSG</sequence>
<evidence type="ECO:0000256" key="5">
    <source>
        <dbReference type="ARBA" id="ARBA00022833"/>
    </source>
</evidence>
<dbReference type="OrthoDB" id="272271at2759"/>
<evidence type="ECO:0000256" key="6">
    <source>
        <dbReference type="ARBA" id="ARBA00023080"/>
    </source>
</evidence>
<dbReference type="GO" id="GO:0046103">
    <property type="term" value="P:inosine biosynthetic process"/>
    <property type="evidence" value="ECO:0007669"/>
    <property type="project" value="TreeGrafter"/>
</dbReference>
<dbReference type="Pfam" id="PF00962">
    <property type="entry name" value="A_deaminase"/>
    <property type="match status" value="1"/>
</dbReference>
<dbReference type="RefSeq" id="XP_033687325.1">
    <property type="nucleotide sequence ID" value="XM_033828460.1"/>
</dbReference>
<keyword evidence="3" id="KW-0479">Metal-binding</keyword>
<dbReference type="InterPro" id="IPR001365">
    <property type="entry name" value="A_deaminase_dom"/>
</dbReference>
<evidence type="ECO:0000256" key="2">
    <source>
        <dbReference type="ARBA" id="ARBA00006676"/>
    </source>
</evidence>
<organism evidence="9 10">
    <name type="scientific">Trematosphaeria pertusa</name>
    <dbReference type="NCBI Taxonomy" id="390896"/>
    <lineage>
        <taxon>Eukaryota</taxon>
        <taxon>Fungi</taxon>
        <taxon>Dikarya</taxon>
        <taxon>Ascomycota</taxon>
        <taxon>Pezizomycotina</taxon>
        <taxon>Dothideomycetes</taxon>
        <taxon>Pleosporomycetidae</taxon>
        <taxon>Pleosporales</taxon>
        <taxon>Massarineae</taxon>
        <taxon>Trematosphaeriaceae</taxon>
        <taxon>Trematosphaeria</taxon>
    </lineage>
</organism>
<evidence type="ECO:0000256" key="4">
    <source>
        <dbReference type="ARBA" id="ARBA00022801"/>
    </source>
</evidence>
<dbReference type="GO" id="GO:0009117">
    <property type="term" value="P:nucleotide metabolic process"/>
    <property type="evidence" value="ECO:0007669"/>
    <property type="project" value="UniProtKB-KW"/>
</dbReference>
<gene>
    <name evidence="9" type="ORF">BU26DRAFT_516984</name>
</gene>
<keyword evidence="6" id="KW-0546">Nucleotide metabolism</keyword>
<dbReference type="PANTHER" id="PTHR11409:SF42">
    <property type="entry name" value="ADENOSINE DEAMINASE-LIKE PROTEIN"/>
    <property type="match status" value="1"/>
</dbReference>
<feature type="domain" description="Adenosine deaminase" evidence="8">
    <location>
        <begin position="57"/>
        <end position="378"/>
    </location>
</feature>
<dbReference type="PANTHER" id="PTHR11409">
    <property type="entry name" value="ADENOSINE DEAMINASE"/>
    <property type="match status" value="1"/>
</dbReference>
<reference evidence="9" key="1">
    <citation type="journal article" date="2020" name="Stud. Mycol.">
        <title>101 Dothideomycetes genomes: a test case for predicting lifestyles and emergence of pathogens.</title>
        <authorList>
            <person name="Haridas S."/>
            <person name="Albert R."/>
            <person name="Binder M."/>
            <person name="Bloem J."/>
            <person name="Labutti K."/>
            <person name="Salamov A."/>
            <person name="Andreopoulos B."/>
            <person name="Baker S."/>
            <person name="Barry K."/>
            <person name="Bills G."/>
            <person name="Bluhm B."/>
            <person name="Cannon C."/>
            <person name="Castanera R."/>
            <person name="Culley D."/>
            <person name="Daum C."/>
            <person name="Ezra D."/>
            <person name="Gonzalez J."/>
            <person name="Henrissat B."/>
            <person name="Kuo A."/>
            <person name="Liang C."/>
            <person name="Lipzen A."/>
            <person name="Lutzoni F."/>
            <person name="Magnuson J."/>
            <person name="Mondo S."/>
            <person name="Nolan M."/>
            <person name="Ohm R."/>
            <person name="Pangilinan J."/>
            <person name="Park H.-J."/>
            <person name="Ramirez L."/>
            <person name="Alfaro M."/>
            <person name="Sun H."/>
            <person name="Tritt A."/>
            <person name="Yoshinaga Y."/>
            <person name="Zwiers L.-H."/>
            <person name="Turgeon B."/>
            <person name="Goodwin S."/>
            <person name="Spatafora J."/>
            <person name="Crous P."/>
            <person name="Grigoriev I."/>
        </authorList>
    </citation>
    <scope>NUCLEOTIDE SEQUENCE</scope>
    <source>
        <strain evidence="9">CBS 122368</strain>
    </source>
</reference>
<keyword evidence="10" id="KW-1185">Reference proteome</keyword>
<dbReference type="EMBL" id="ML987192">
    <property type="protein sequence ID" value="KAF2252321.1"/>
    <property type="molecule type" value="Genomic_DNA"/>
</dbReference>
<accession>A0A6A6IPC4</accession>
<protein>
    <submittedName>
        <fullName evidence="9">Metallo-dependent hydrolase</fullName>
    </submittedName>
</protein>
<evidence type="ECO:0000256" key="7">
    <source>
        <dbReference type="ARBA" id="ARBA00048787"/>
    </source>
</evidence>
<evidence type="ECO:0000313" key="9">
    <source>
        <dbReference type="EMBL" id="KAF2252321.1"/>
    </source>
</evidence>
<comment type="cofactor">
    <cofactor evidence="1">
        <name>Zn(2+)</name>
        <dbReference type="ChEBI" id="CHEBI:29105"/>
    </cofactor>
</comment>
<dbReference type="InterPro" id="IPR032466">
    <property type="entry name" value="Metal_Hydrolase"/>
</dbReference>
<dbReference type="Proteomes" id="UP000800094">
    <property type="component" value="Unassembled WGS sequence"/>
</dbReference>
<name>A0A6A6IPC4_9PLEO</name>
<evidence type="ECO:0000313" key="10">
    <source>
        <dbReference type="Proteomes" id="UP000800094"/>
    </source>
</evidence>
<dbReference type="GO" id="GO:0006154">
    <property type="term" value="P:adenosine catabolic process"/>
    <property type="evidence" value="ECO:0007669"/>
    <property type="project" value="TreeGrafter"/>
</dbReference>
<keyword evidence="4 9" id="KW-0378">Hydrolase</keyword>